<proteinExistence type="predicted"/>
<gene>
    <name evidence="1" type="ORF">DEJ49_33495</name>
</gene>
<dbReference type="Proteomes" id="UP000324015">
    <property type="component" value="Chromosome"/>
</dbReference>
<evidence type="ECO:0000313" key="2">
    <source>
        <dbReference type="Proteomes" id="UP000324015"/>
    </source>
</evidence>
<reference evidence="1 2" key="1">
    <citation type="submission" date="2018-05" db="EMBL/GenBank/DDBJ databases">
        <title>Streptomyces venezuelae.</title>
        <authorList>
            <person name="Kim W."/>
            <person name="Lee N."/>
            <person name="Cho B.-K."/>
        </authorList>
    </citation>
    <scope>NUCLEOTIDE SEQUENCE [LARGE SCALE GENOMIC DNA]</scope>
    <source>
        <strain evidence="1 2">ATCC 14585</strain>
    </source>
</reference>
<organism evidence="1 2">
    <name type="scientific">Streptomyces venezuelae</name>
    <dbReference type="NCBI Taxonomy" id="54571"/>
    <lineage>
        <taxon>Bacteria</taxon>
        <taxon>Bacillati</taxon>
        <taxon>Actinomycetota</taxon>
        <taxon>Actinomycetes</taxon>
        <taxon>Kitasatosporales</taxon>
        <taxon>Streptomycetaceae</taxon>
        <taxon>Streptomyces</taxon>
    </lineage>
</organism>
<sequence>MAQYIAFNCALDATTGVLAGTSYAAGAKVAIQLAPPSTISLRVIEWGVSFNGSAAGTPSVCTLAQASAASTCSSAHSTSTIVPVGDNAKTSSLTMGTTSSGYGNGAITTNTTEREFAAAFVGPTSQYEKQFPLGRDYIVLPSKFLQLRINTAATLTAIAYIVFEEC</sequence>
<evidence type="ECO:0000313" key="1">
    <source>
        <dbReference type="EMBL" id="QES45255.1"/>
    </source>
</evidence>
<protein>
    <submittedName>
        <fullName evidence="1">Uncharacterized protein</fullName>
    </submittedName>
</protein>
<dbReference type="AlphaFoldDB" id="A0A5P2CQX7"/>
<dbReference type="EMBL" id="CP029191">
    <property type="protein sequence ID" value="QES45255.1"/>
    <property type="molecule type" value="Genomic_DNA"/>
</dbReference>
<accession>A0A5P2CQX7</accession>
<name>A0A5P2CQX7_STRVZ</name>
<dbReference type="RefSeq" id="WP_150187565.1">
    <property type="nucleotide sequence ID" value="NZ_CP029191.1"/>
</dbReference>